<dbReference type="EMBL" id="OU963863">
    <property type="protein sequence ID" value="CAH0384686.1"/>
    <property type="molecule type" value="Genomic_DNA"/>
</dbReference>
<reference evidence="1" key="1">
    <citation type="submission" date="2021-12" db="EMBL/GenBank/DDBJ databases">
        <authorList>
            <person name="King R."/>
        </authorList>
    </citation>
    <scope>NUCLEOTIDE SEQUENCE</scope>
</reference>
<dbReference type="Proteomes" id="UP001152759">
    <property type="component" value="Chromosome 2"/>
</dbReference>
<organism evidence="1 2">
    <name type="scientific">Bemisia tabaci</name>
    <name type="common">Sweetpotato whitefly</name>
    <name type="synonym">Aleurodes tabaci</name>
    <dbReference type="NCBI Taxonomy" id="7038"/>
    <lineage>
        <taxon>Eukaryota</taxon>
        <taxon>Metazoa</taxon>
        <taxon>Ecdysozoa</taxon>
        <taxon>Arthropoda</taxon>
        <taxon>Hexapoda</taxon>
        <taxon>Insecta</taxon>
        <taxon>Pterygota</taxon>
        <taxon>Neoptera</taxon>
        <taxon>Paraneoptera</taxon>
        <taxon>Hemiptera</taxon>
        <taxon>Sternorrhyncha</taxon>
        <taxon>Aleyrodoidea</taxon>
        <taxon>Aleyrodidae</taxon>
        <taxon>Aleyrodinae</taxon>
        <taxon>Bemisia</taxon>
    </lineage>
</organism>
<protein>
    <submittedName>
        <fullName evidence="1">Uncharacterized protein</fullName>
    </submittedName>
</protein>
<accession>A0A9P0A5K8</accession>
<keyword evidence="2" id="KW-1185">Reference proteome</keyword>
<proteinExistence type="predicted"/>
<gene>
    <name evidence="1" type="ORF">BEMITA_LOCUS3986</name>
</gene>
<evidence type="ECO:0000313" key="1">
    <source>
        <dbReference type="EMBL" id="CAH0384686.1"/>
    </source>
</evidence>
<name>A0A9P0A5K8_BEMTA</name>
<evidence type="ECO:0000313" key="2">
    <source>
        <dbReference type="Proteomes" id="UP001152759"/>
    </source>
</evidence>
<sequence length="97" mass="10892">MEENSSVTNELLDLIGKEAFIIDGKGMKKFIDLLPIYNALGPLKASTLPGLHALSGADMTRFFAKKREARFFAQFKFLKNDKLYIAVKLSMPSLKHT</sequence>
<dbReference type="AlphaFoldDB" id="A0A9P0A5K8"/>